<dbReference type="Gene3D" id="3.40.50.720">
    <property type="entry name" value="NAD(P)-binding Rossmann-like Domain"/>
    <property type="match status" value="1"/>
</dbReference>
<evidence type="ECO:0000259" key="2">
    <source>
        <dbReference type="Pfam" id="PF13761"/>
    </source>
</evidence>
<feature type="domain" description="Saccharopine dehydrogenase NADP binding" evidence="1">
    <location>
        <begin position="3"/>
        <end position="129"/>
    </location>
</feature>
<dbReference type="InterPro" id="IPR036291">
    <property type="entry name" value="NAD(P)-bd_dom_sf"/>
</dbReference>
<evidence type="ECO:0000259" key="1">
    <source>
        <dbReference type="Pfam" id="PF03435"/>
    </source>
</evidence>
<accession>A0A1I7CJ76</accession>
<dbReference type="InterPro" id="IPR025311">
    <property type="entry name" value="DUF4166"/>
</dbReference>
<reference evidence="4" key="1">
    <citation type="submission" date="2016-10" db="EMBL/GenBank/DDBJ databases">
        <authorList>
            <person name="Varghese N."/>
            <person name="Submissions S."/>
        </authorList>
    </citation>
    <scope>NUCLEOTIDE SEQUENCE [LARGE SCALE GENOMIC DNA]</scope>
    <source>
        <strain evidence="4">DSM 17465</strain>
    </source>
</reference>
<dbReference type="SUPFAM" id="SSF51735">
    <property type="entry name" value="NAD(P)-binding Rossmann-fold domains"/>
    <property type="match status" value="1"/>
</dbReference>
<feature type="domain" description="DUF4166" evidence="2">
    <location>
        <begin position="389"/>
        <end position="548"/>
    </location>
</feature>
<gene>
    <name evidence="3" type="ORF">SAMN05444141_10623</name>
</gene>
<protein>
    <submittedName>
        <fullName evidence="3">Saccharopine dehydrogenase, NADP-dependent</fullName>
    </submittedName>
</protein>
<name>A0A1I7CJ76_9HYPH</name>
<dbReference type="PANTHER" id="PTHR43796:SF2">
    <property type="entry name" value="CARBOXYNORSPERMIDINE SYNTHASE"/>
    <property type="match status" value="1"/>
</dbReference>
<evidence type="ECO:0000313" key="4">
    <source>
        <dbReference type="Proteomes" id="UP000183371"/>
    </source>
</evidence>
<evidence type="ECO:0000313" key="3">
    <source>
        <dbReference type="EMBL" id="SFT99448.1"/>
    </source>
</evidence>
<dbReference type="InterPro" id="IPR005097">
    <property type="entry name" value="Sacchrp_dh_NADP-bd"/>
</dbReference>
<dbReference type="RefSeq" id="WP_167369213.1">
    <property type="nucleotide sequence ID" value="NZ_FPBD01000006.1"/>
</dbReference>
<dbReference type="PANTHER" id="PTHR43796">
    <property type="entry name" value="CARBOXYNORSPERMIDINE SYNTHASE"/>
    <property type="match status" value="1"/>
</dbReference>
<keyword evidence="4" id="KW-1185">Reference proteome</keyword>
<dbReference type="AlphaFoldDB" id="A0A1I7CJ76"/>
<dbReference type="Pfam" id="PF13761">
    <property type="entry name" value="DUF4166"/>
    <property type="match status" value="1"/>
</dbReference>
<dbReference type="Pfam" id="PF03435">
    <property type="entry name" value="Sacchrp_dh_NADP"/>
    <property type="match status" value="1"/>
</dbReference>
<sequence>MKILLLGGYGVFGGRLTELLLDIEDLEVVICGRNQKKAEEFCKTHSGNATLTPLGLDRAEIGAQLPIVQPDVVIDASGPFQAYGSEKYATIEACLSAKVNYLDFADAADFVFGVSKFDEQAKAAGIFVISGVSSFPVLTASVLRELSKSMEIHRVTGGIAPSPYAGVGLNVMRAVVGYAGSPITLFRDGKRHQAIGLAETLRYTISVPGKLPLRNTHFSLVDVPDLQVLPPEHPTMQSIWMGAGPIPEILHRMLNWIAHARAALKLPSFEPLSPLFYWVLNLLKHGEHRGGMFIHVHGSADGKPTEKSWHMLAEGDDGPYIPSMAIEAVIRKVLAGDKPKIGARSATKELELSDYARLFEERPITMGFRQSQDEKTPFRQVLGSAFDLLPSSLKAFHSVECEQTWQGQAEVRRSRGFFASLIGRMFGFPQATKAATVSVTQLPAEGGQDWIRTFDGKTFKSSLKAGSGKNSHLMVEQFGPVKVALALVLEEGKLRFIPRRWSLYSIPMPGFLLPRGNTFEEEKDGRFSFDVEISAPFVGHIVSYKGTLEPLAQG</sequence>
<proteinExistence type="predicted"/>
<organism evidence="3 4">
    <name type="scientific">Pseudovibrio denitrificans</name>
    <dbReference type="NCBI Taxonomy" id="258256"/>
    <lineage>
        <taxon>Bacteria</taxon>
        <taxon>Pseudomonadati</taxon>
        <taxon>Pseudomonadota</taxon>
        <taxon>Alphaproteobacteria</taxon>
        <taxon>Hyphomicrobiales</taxon>
        <taxon>Stappiaceae</taxon>
        <taxon>Pseudovibrio</taxon>
    </lineage>
</organism>
<dbReference type="Proteomes" id="UP000183371">
    <property type="component" value="Unassembled WGS sequence"/>
</dbReference>
<dbReference type="EMBL" id="FPBD01000006">
    <property type="protein sequence ID" value="SFT99448.1"/>
    <property type="molecule type" value="Genomic_DNA"/>
</dbReference>